<dbReference type="SUPFAM" id="SSF56112">
    <property type="entry name" value="Protein kinase-like (PK-like)"/>
    <property type="match status" value="1"/>
</dbReference>
<gene>
    <name evidence="13" type="ORF">RIF29_25107</name>
</gene>
<evidence type="ECO:0000256" key="3">
    <source>
        <dbReference type="ARBA" id="ARBA00022692"/>
    </source>
</evidence>
<dbReference type="InterPro" id="IPR011009">
    <property type="entry name" value="Kinase-like_dom_sf"/>
</dbReference>
<keyword evidence="11" id="KW-0325">Glycoprotein</keyword>
<accession>A0AAN9EKZ2</accession>
<dbReference type="Pfam" id="PF00069">
    <property type="entry name" value="Pkinase"/>
    <property type="match status" value="1"/>
</dbReference>
<keyword evidence="2" id="KW-0433">Leucine-rich repeat</keyword>
<keyword evidence="3" id="KW-0812">Transmembrane</keyword>
<organism evidence="13 14">
    <name type="scientific">Crotalaria pallida</name>
    <name type="common">Smooth rattlebox</name>
    <name type="synonym">Crotalaria striata</name>
    <dbReference type="NCBI Taxonomy" id="3830"/>
    <lineage>
        <taxon>Eukaryota</taxon>
        <taxon>Viridiplantae</taxon>
        <taxon>Streptophyta</taxon>
        <taxon>Embryophyta</taxon>
        <taxon>Tracheophyta</taxon>
        <taxon>Spermatophyta</taxon>
        <taxon>Magnoliopsida</taxon>
        <taxon>eudicotyledons</taxon>
        <taxon>Gunneridae</taxon>
        <taxon>Pentapetalae</taxon>
        <taxon>rosids</taxon>
        <taxon>fabids</taxon>
        <taxon>Fabales</taxon>
        <taxon>Fabaceae</taxon>
        <taxon>Papilionoideae</taxon>
        <taxon>50 kb inversion clade</taxon>
        <taxon>genistoids sensu lato</taxon>
        <taxon>core genistoids</taxon>
        <taxon>Crotalarieae</taxon>
        <taxon>Crotalaria</taxon>
    </lineage>
</organism>
<feature type="domain" description="Protein kinase" evidence="12">
    <location>
        <begin position="1"/>
        <end position="258"/>
    </location>
</feature>
<name>A0AAN9EKZ2_CROPI</name>
<evidence type="ECO:0000313" key="14">
    <source>
        <dbReference type="Proteomes" id="UP001372338"/>
    </source>
</evidence>
<evidence type="ECO:0000256" key="7">
    <source>
        <dbReference type="ARBA" id="ARBA00022840"/>
    </source>
</evidence>
<evidence type="ECO:0000256" key="11">
    <source>
        <dbReference type="ARBA" id="ARBA00023180"/>
    </source>
</evidence>
<dbReference type="Gene3D" id="3.30.200.20">
    <property type="entry name" value="Phosphorylase Kinase, domain 1"/>
    <property type="match status" value="1"/>
</dbReference>
<keyword evidence="14" id="KW-1185">Reference proteome</keyword>
<evidence type="ECO:0000256" key="10">
    <source>
        <dbReference type="ARBA" id="ARBA00023170"/>
    </source>
</evidence>
<dbReference type="PANTHER" id="PTHR27001">
    <property type="entry name" value="OS01G0253100 PROTEIN"/>
    <property type="match status" value="1"/>
</dbReference>
<keyword evidence="5" id="KW-0677">Repeat</keyword>
<dbReference type="PROSITE" id="PS50011">
    <property type="entry name" value="PROTEIN_KINASE_DOM"/>
    <property type="match status" value="1"/>
</dbReference>
<dbReference type="Proteomes" id="UP001372338">
    <property type="component" value="Unassembled WGS sequence"/>
</dbReference>
<evidence type="ECO:0000256" key="4">
    <source>
        <dbReference type="ARBA" id="ARBA00022729"/>
    </source>
</evidence>
<evidence type="ECO:0000259" key="12">
    <source>
        <dbReference type="PROSITE" id="PS50011"/>
    </source>
</evidence>
<dbReference type="GO" id="GO:0004672">
    <property type="term" value="F:protein kinase activity"/>
    <property type="evidence" value="ECO:0007669"/>
    <property type="project" value="InterPro"/>
</dbReference>
<comment type="caution">
    <text evidence="13">The sequence shown here is derived from an EMBL/GenBank/DDBJ whole genome shotgun (WGS) entry which is preliminary data.</text>
</comment>
<evidence type="ECO:0000313" key="13">
    <source>
        <dbReference type="EMBL" id="KAK7259499.1"/>
    </source>
</evidence>
<dbReference type="PANTHER" id="PTHR27001:SF634">
    <property type="entry name" value="STRUBBELIG-RECEPTOR FAMILY PROTEIN"/>
    <property type="match status" value="1"/>
</dbReference>
<sequence length="498" mass="55447">MLAVKNINLECLSFSEEEKFLDVICTASRLKHPNIVALNGYCLERGKHLLVYDYFRNLTLKDALHSGAFKPLSWVLRLRIALGVALALDYLHTALSPPVAHGNIKAANVLLDENLMPRVCDCGLAILSSPKSNLLKISATDITTGDRGYIEPEHGRPGIGSRKRDIFAFGVLLLELLTGREPFDSSRPREEQYLAKWASTRLHDIPSLEQMVDPSIKSSFSSSKPLSPYANIIARCIQPLRQLRPPMAEIVDFLSSFSLKFNSAKSGEGDSTALDTFERSFRSANTRFIGSPVFSHIDVEGSFEGEGEIPHSLTGLIVEDSFEGFEEMPHSFMDMIVEDSFESAEEIPHSSLEIKVVEDSFEGAKAIPNEEEEVQSKKLEVLNSKGDALLLENNEEAPAPLLKRNEMADFDLNKLPDDEDDKGGQDNREIKKVANFDLNKFPFPKDEDDEGGDGNREFKKVVWIILMWEFFSCFPSIPSKGNASDTGIGLHPSTSEVY</sequence>
<evidence type="ECO:0000256" key="2">
    <source>
        <dbReference type="ARBA" id="ARBA00022614"/>
    </source>
</evidence>
<dbReference type="GO" id="GO:0005886">
    <property type="term" value="C:plasma membrane"/>
    <property type="evidence" value="ECO:0007669"/>
    <property type="project" value="TreeGrafter"/>
</dbReference>
<protein>
    <recommendedName>
        <fullName evidence="12">Protein kinase domain-containing protein</fullName>
    </recommendedName>
</protein>
<evidence type="ECO:0000256" key="1">
    <source>
        <dbReference type="ARBA" id="ARBA00004167"/>
    </source>
</evidence>
<keyword evidence="6" id="KW-0547">Nucleotide-binding</keyword>
<reference evidence="13 14" key="1">
    <citation type="submission" date="2024-01" db="EMBL/GenBank/DDBJ databases">
        <title>The genomes of 5 underutilized Papilionoideae crops provide insights into root nodulation and disease resistanc.</title>
        <authorList>
            <person name="Yuan L."/>
        </authorList>
    </citation>
    <scope>NUCLEOTIDE SEQUENCE [LARGE SCALE GENOMIC DNA]</scope>
    <source>
        <strain evidence="13">ZHUSHIDOU_FW_LH</strain>
        <tissue evidence="13">Leaf</tissue>
    </source>
</reference>
<dbReference type="Gene3D" id="1.10.510.10">
    <property type="entry name" value="Transferase(Phosphotransferase) domain 1"/>
    <property type="match status" value="1"/>
</dbReference>
<comment type="subcellular location">
    <subcellularLocation>
        <location evidence="1">Membrane</location>
        <topology evidence="1">Single-pass membrane protein</topology>
    </subcellularLocation>
</comment>
<evidence type="ECO:0000256" key="6">
    <source>
        <dbReference type="ARBA" id="ARBA00022741"/>
    </source>
</evidence>
<dbReference type="InterPro" id="IPR000719">
    <property type="entry name" value="Prot_kinase_dom"/>
</dbReference>
<evidence type="ECO:0000256" key="5">
    <source>
        <dbReference type="ARBA" id="ARBA00022737"/>
    </source>
</evidence>
<dbReference type="GO" id="GO:0005524">
    <property type="term" value="F:ATP binding"/>
    <property type="evidence" value="ECO:0007669"/>
    <property type="project" value="UniProtKB-KW"/>
</dbReference>
<keyword evidence="10" id="KW-0675">Receptor</keyword>
<dbReference type="EMBL" id="JAYWIO010000005">
    <property type="protein sequence ID" value="KAK7259499.1"/>
    <property type="molecule type" value="Genomic_DNA"/>
</dbReference>
<dbReference type="FunFam" id="1.10.510.10:FF:000479">
    <property type="entry name" value="Leucine-rich repeat receptor-like protein kinase"/>
    <property type="match status" value="1"/>
</dbReference>
<proteinExistence type="predicted"/>
<keyword evidence="7" id="KW-0067">ATP-binding</keyword>
<keyword evidence="4" id="KW-0732">Signal</keyword>
<keyword evidence="9" id="KW-0472">Membrane</keyword>
<evidence type="ECO:0000256" key="8">
    <source>
        <dbReference type="ARBA" id="ARBA00022989"/>
    </source>
</evidence>
<evidence type="ECO:0000256" key="9">
    <source>
        <dbReference type="ARBA" id="ARBA00023136"/>
    </source>
</evidence>
<keyword evidence="8" id="KW-1133">Transmembrane helix</keyword>
<dbReference type="AlphaFoldDB" id="A0AAN9EKZ2"/>